<dbReference type="GO" id="GO:0046872">
    <property type="term" value="F:metal ion binding"/>
    <property type="evidence" value="ECO:0007669"/>
    <property type="project" value="UniProtKB-KW"/>
</dbReference>
<dbReference type="RefSeq" id="WP_072706231.1">
    <property type="nucleotide sequence ID" value="NZ_FMJB01000047.1"/>
</dbReference>
<protein>
    <recommendedName>
        <fullName evidence="7">Hydroxypyruvate/pyruvate aldolase</fullName>
    </recommendedName>
</protein>
<evidence type="ECO:0000313" key="9">
    <source>
        <dbReference type="EMBL" id="SCM67586.1"/>
    </source>
</evidence>
<comment type="similarity">
    <text evidence="2">Belongs to the HpcH/HpaI aldolase family.</text>
</comment>
<keyword evidence="4" id="KW-0456">Lyase</keyword>
<keyword evidence="5" id="KW-0670">Pyruvate</keyword>
<evidence type="ECO:0000256" key="1">
    <source>
        <dbReference type="ARBA" id="ARBA00001968"/>
    </source>
</evidence>
<dbReference type="Pfam" id="PF03328">
    <property type="entry name" value="HpcH_HpaI"/>
    <property type="match status" value="1"/>
</dbReference>
<name>A0A1M4N3F3_9RHOB</name>
<dbReference type="PANTHER" id="PTHR30502:SF4">
    <property type="entry name" value="5-KETO-4-DEOXY-D-GLUCARATE ALDOLASE"/>
    <property type="match status" value="1"/>
</dbReference>
<dbReference type="GO" id="GO:0016832">
    <property type="term" value="F:aldehyde-lyase activity"/>
    <property type="evidence" value="ECO:0007669"/>
    <property type="project" value="TreeGrafter"/>
</dbReference>
<dbReference type="InterPro" id="IPR005000">
    <property type="entry name" value="Aldolase/citrate-lyase_domain"/>
</dbReference>
<organism evidence="9 10">
    <name type="scientific">Donghicola eburneus</name>
    <dbReference type="NCBI Taxonomy" id="393278"/>
    <lineage>
        <taxon>Bacteria</taxon>
        <taxon>Pseudomonadati</taxon>
        <taxon>Pseudomonadota</taxon>
        <taxon>Alphaproteobacteria</taxon>
        <taxon>Rhodobacterales</taxon>
        <taxon>Roseobacteraceae</taxon>
        <taxon>Donghicola</taxon>
    </lineage>
</organism>
<dbReference type="Proteomes" id="UP000184085">
    <property type="component" value="Unassembled WGS sequence"/>
</dbReference>
<keyword evidence="3" id="KW-0479">Metal-binding</keyword>
<dbReference type="EMBL" id="FMJB01000047">
    <property type="protein sequence ID" value="SCM67586.1"/>
    <property type="molecule type" value="Genomic_DNA"/>
</dbReference>
<dbReference type="GO" id="GO:0005737">
    <property type="term" value="C:cytoplasm"/>
    <property type="evidence" value="ECO:0007669"/>
    <property type="project" value="TreeGrafter"/>
</dbReference>
<dbReference type="AlphaFoldDB" id="A0A1M4N3F3"/>
<reference evidence="10" key="1">
    <citation type="submission" date="2016-09" db="EMBL/GenBank/DDBJ databases">
        <authorList>
            <person name="Wibberg D."/>
        </authorList>
    </citation>
    <scope>NUCLEOTIDE SEQUENCE [LARGE SCALE GENOMIC DNA]</scope>
</reference>
<evidence type="ECO:0000256" key="4">
    <source>
        <dbReference type="ARBA" id="ARBA00023239"/>
    </source>
</evidence>
<evidence type="ECO:0000313" key="10">
    <source>
        <dbReference type="Proteomes" id="UP000184085"/>
    </source>
</evidence>
<dbReference type="InterPro" id="IPR050251">
    <property type="entry name" value="HpcH-HpaI_aldolase"/>
</dbReference>
<comment type="catalytic activity">
    <reaction evidence="6">
        <text>D-glyceraldehyde + pyruvate = 2-dehydro-3-deoxy-L-galactonate</text>
        <dbReference type="Rhea" id="RHEA:80055"/>
        <dbReference type="ChEBI" id="CHEBI:15361"/>
        <dbReference type="ChEBI" id="CHEBI:17378"/>
        <dbReference type="ChEBI" id="CHEBI:75545"/>
    </reaction>
</comment>
<gene>
    <name evidence="9" type="primary">hpcH</name>
    <name evidence="9" type="ORF">KARMA_1787</name>
</gene>
<evidence type="ECO:0000256" key="7">
    <source>
        <dbReference type="ARBA" id="ARBA00068169"/>
    </source>
</evidence>
<evidence type="ECO:0000256" key="5">
    <source>
        <dbReference type="ARBA" id="ARBA00023317"/>
    </source>
</evidence>
<evidence type="ECO:0000256" key="2">
    <source>
        <dbReference type="ARBA" id="ARBA00005568"/>
    </source>
</evidence>
<evidence type="ECO:0000256" key="6">
    <source>
        <dbReference type="ARBA" id="ARBA00045074"/>
    </source>
</evidence>
<keyword evidence="10" id="KW-1185">Reference proteome</keyword>
<proteinExistence type="inferred from homology"/>
<accession>A0A1M4N3F3</accession>
<dbReference type="InterPro" id="IPR015813">
    <property type="entry name" value="Pyrv/PenolPyrv_kinase-like_dom"/>
</dbReference>
<feature type="domain" description="HpcH/HpaI aldolase/citrate lyase" evidence="8">
    <location>
        <begin position="18"/>
        <end position="232"/>
    </location>
</feature>
<dbReference type="SUPFAM" id="SSF51621">
    <property type="entry name" value="Phosphoenolpyruvate/pyruvate domain"/>
    <property type="match status" value="1"/>
</dbReference>
<comment type="cofactor">
    <cofactor evidence="1">
        <name>a divalent metal cation</name>
        <dbReference type="ChEBI" id="CHEBI:60240"/>
    </cofactor>
</comment>
<evidence type="ECO:0000259" key="8">
    <source>
        <dbReference type="Pfam" id="PF03328"/>
    </source>
</evidence>
<evidence type="ECO:0000256" key="3">
    <source>
        <dbReference type="ARBA" id="ARBA00022723"/>
    </source>
</evidence>
<dbReference type="FunFam" id="3.20.20.60:FF:000004">
    <property type="entry name" value="5-keto-4-deoxy-D-glucarate aldolase"/>
    <property type="match status" value="1"/>
</dbReference>
<sequence length="258" mass="27968">MEQIANPFKKAIMAGQQQIGLWSTIRDNAATEMLAGLGFDWLLLDCEHTANDLNSILSMLQAMSTYGTHPVVRPTELNAAEIKRLLDVGAQTLLIPYVQTVEEAKLAIEAVDYAPRGFRGMGGSTRANRFGTVPDYFTRARAEICLLVQIETQKGLDNLDEIAALDGIDGVFIGPADLSASLGHAGNVRHPDVEAAIRDAIQRVRALGKPAGFLSVDDALTAIAVEAGSLFTAVDVDMVALQRYLRERLQTARSAYVR</sequence>
<dbReference type="PANTHER" id="PTHR30502">
    <property type="entry name" value="2-KETO-3-DEOXY-L-RHAMNONATE ALDOLASE"/>
    <property type="match status" value="1"/>
</dbReference>
<dbReference type="InterPro" id="IPR040442">
    <property type="entry name" value="Pyrv_kinase-like_dom_sf"/>
</dbReference>
<dbReference type="Gene3D" id="3.20.20.60">
    <property type="entry name" value="Phosphoenolpyruvate-binding domains"/>
    <property type="match status" value="1"/>
</dbReference>